<organism evidence="3 4">
    <name type="scientific">Marasmiellus scandens</name>
    <dbReference type="NCBI Taxonomy" id="2682957"/>
    <lineage>
        <taxon>Eukaryota</taxon>
        <taxon>Fungi</taxon>
        <taxon>Dikarya</taxon>
        <taxon>Basidiomycota</taxon>
        <taxon>Agaricomycotina</taxon>
        <taxon>Agaricomycetes</taxon>
        <taxon>Agaricomycetidae</taxon>
        <taxon>Agaricales</taxon>
        <taxon>Marasmiineae</taxon>
        <taxon>Omphalotaceae</taxon>
        <taxon>Marasmiellus</taxon>
    </lineage>
</organism>
<dbReference type="EMBL" id="JBANRG010000002">
    <property type="protein sequence ID" value="KAK7470158.1"/>
    <property type="molecule type" value="Genomic_DNA"/>
</dbReference>
<feature type="domain" description="VWFA" evidence="2">
    <location>
        <begin position="155"/>
        <end position="350"/>
    </location>
</feature>
<keyword evidence="4" id="KW-1185">Reference proteome</keyword>
<dbReference type="PANTHER" id="PTHR34706">
    <property type="entry name" value="SLR1338 PROTEIN"/>
    <property type="match status" value="1"/>
</dbReference>
<accession>A0ABR1JZC2</accession>
<name>A0ABR1JZC2_9AGAR</name>
<sequence length="366" mass="40312">MGNSTSRSEVYLATNGKSHRRSYSKTPRSSCHNSRSRTPTTNSGRLSVVTTGGPVGMRRSRSATPGLRSLYHDDDDDDLPPPYRPSYARSGSYTSSRNSSSDKLEGKKKPSKRASTASSSPIGEKSMHIWDNAEARESFNKRVALATSSILKQFDTVIIVDDSSSMREGGRWTEAGTALSELADFAGKYDADGIDIYFLNNEAVGRSIRDATEVRELFSKVQPSGVTNIGASLEKLLSEYIDKLDEQEEKFGKEAARKIKPVNYIVLTDGEATDDPESVIVQAAKRLDAKFRPIAQVGIQFVQIGPLQSAARFLAELDDALEKRHKIRDIVDTTRYSGKRINAEMLIKILVGGINRRVDSDGARPR</sequence>
<evidence type="ECO:0000259" key="2">
    <source>
        <dbReference type="PROSITE" id="PS50234"/>
    </source>
</evidence>
<dbReference type="InterPro" id="IPR036465">
    <property type="entry name" value="vWFA_dom_sf"/>
</dbReference>
<protein>
    <recommendedName>
        <fullName evidence="2">VWFA domain-containing protein</fullName>
    </recommendedName>
</protein>
<dbReference type="SMART" id="SM00327">
    <property type="entry name" value="VWA"/>
    <property type="match status" value="1"/>
</dbReference>
<feature type="compositionally biased region" description="Low complexity" evidence="1">
    <location>
        <begin position="90"/>
        <end position="99"/>
    </location>
</feature>
<dbReference type="PANTHER" id="PTHR34706:SF1">
    <property type="entry name" value="VWFA DOMAIN-CONTAINING PROTEIN"/>
    <property type="match status" value="1"/>
</dbReference>
<dbReference type="InterPro" id="IPR002035">
    <property type="entry name" value="VWF_A"/>
</dbReference>
<evidence type="ECO:0000256" key="1">
    <source>
        <dbReference type="SAM" id="MobiDB-lite"/>
    </source>
</evidence>
<evidence type="ECO:0000313" key="4">
    <source>
        <dbReference type="Proteomes" id="UP001498398"/>
    </source>
</evidence>
<dbReference type="PROSITE" id="PS50234">
    <property type="entry name" value="VWFA"/>
    <property type="match status" value="1"/>
</dbReference>
<evidence type="ECO:0000313" key="3">
    <source>
        <dbReference type="EMBL" id="KAK7470158.1"/>
    </source>
</evidence>
<dbReference type="Proteomes" id="UP001498398">
    <property type="component" value="Unassembled WGS sequence"/>
</dbReference>
<dbReference type="Gene3D" id="3.40.50.410">
    <property type="entry name" value="von Willebrand factor, type A domain"/>
    <property type="match status" value="1"/>
</dbReference>
<feature type="region of interest" description="Disordered" evidence="1">
    <location>
        <begin position="1"/>
        <end position="129"/>
    </location>
</feature>
<gene>
    <name evidence="3" type="ORF">VKT23_001596</name>
</gene>
<feature type="compositionally biased region" description="Polar residues" evidence="1">
    <location>
        <begin position="24"/>
        <end position="50"/>
    </location>
</feature>
<comment type="caution">
    <text evidence="3">The sequence shown here is derived from an EMBL/GenBank/DDBJ whole genome shotgun (WGS) entry which is preliminary data.</text>
</comment>
<proteinExistence type="predicted"/>
<dbReference type="SUPFAM" id="SSF53300">
    <property type="entry name" value="vWA-like"/>
    <property type="match status" value="1"/>
</dbReference>
<reference evidence="3 4" key="1">
    <citation type="submission" date="2024-01" db="EMBL/GenBank/DDBJ databases">
        <title>A draft genome for the cacao thread blight pathogen Marasmiellus scandens.</title>
        <authorList>
            <person name="Baruah I.K."/>
            <person name="Leung J."/>
            <person name="Bukari Y."/>
            <person name="Amoako-Attah I."/>
            <person name="Meinhardt L.W."/>
            <person name="Bailey B.A."/>
            <person name="Cohen S.P."/>
        </authorList>
    </citation>
    <scope>NUCLEOTIDE SEQUENCE [LARGE SCALE GENOMIC DNA]</scope>
    <source>
        <strain evidence="3 4">GH-19</strain>
    </source>
</reference>